<dbReference type="AlphaFoldDB" id="A0A7U4RQU7"/>
<evidence type="ECO:0000313" key="2">
    <source>
        <dbReference type="Proteomes" id="UP000034444"/>
    </source>
</evidence>
<reference evidence="2" key="2">
    <citation type="journal article" date="2017" name="Stand. Genomic Sci.">
        <title>Complete genome sequence of the sulfur-oxidizing chemolithoautotrophic Sulfurovum lithotrophicum 42BKTT.</title>
        <authorList>
            <person name="Jeon W."/>
            <person name="Priscilla L."/>
            <person name="Park G."/>
            <person name="Lee H."/>
            <person name="Lee N."/>
            <person name="Lee D."/>
            <person name="Kwon H."/>
            <person name="Ahn I."/>
            <person name="Lee C."/>
            <person name="Lee H."/>
            <person name="Ahn J."/>
        </authorList>
    </citation>
    <scope>NUCLEOTIDE SEQUENCE [LARGE SCALE GENOMIC DNA]</scope>
    <source>
        <strain evidence="2">ATCC BAA-797 / 42BKT</strain>
    </source>
</reference>
<evidence type="ECO:0000313" key="1">
    <source>
        <dbReference type="EMBL" id="AKF25185.1"/>
    </source>
</evidence>
<proteinExistence type="predicted"/>
<dbReference type="RefSeq" id="WP_046551265.1">
    <property type="nucleotide sequence ID" value="NZ_CP011308.1"/>
</dbReference>
<gene>
    <name evidence="1" type="ORF">YH65_07105</name>
</gene>
<dbReference type="OrthoDB" id="9797603at2"/>
<reference evidence="1 2" key="1">
    <citation type="submission" date="2015-04" db="EMBL/GenBank/DDBJ databases">
        <title>Complete genome sequence of Sulfurovum lithotrophicum ATCC BAA-797T.</title>
        <authorList>
            <person name="Ahn J."/>
            <person name="Park G."/>
            <person name="Jeon W."/>
            <person name="Jang Y."/>
            <person name="Jang M."/>
            <person name="Lee H."/>
            <person name="Lee H."/>
        </authorList>
    </citation>
    <scope>NUCLEOTIDE SEQUENCE [LARGE SCALE GENOMIC DNA]</scope>
    <source>
        <strain evidence="2">ATCC BAA-797 / 42BKT</strain>
    </source>
</reference>
<dbReference type="KEGG" id="slh:YH65_07105"/>
<keyword evidence="2" id="KW-1185">Reference proteome</keyword>
<dbReference type="InterPro" id="IPR011009">
    <property type="entry name" value="Kinase-like_dom_sf"/>
</dbReference>
<protein>
    <recommendedName>
        <fullName evidence="3">Aminoglycoside phosphotransferase domain-containing protein</fullName>
    </recommendedName>
</protein>
<name>A0A7U4RQU7_9BACT</name>
<dbReference type="Gene3D" id="3.90.1200.10">
    <property type="match status" value="1"/>
</dbReference>
<sequence length="397" mass="46794">MKIELLIEREPFWDILFRTLDAYYHNIDGKKRNIQLRSKKIKDLFNRNIFLVNSKLNIIFNPHVDKNIFGQTKKEFSYHPKRLKRWMQTAYVNLATTFPFSFFFAESVLEINPLVPHAKDILILGGNNRLRIMDLKSDSMIVILKKGFSRYFFDNEVLLREKMKDMDIPKLLSCNPAHSFFSEEIISGTPINRLQDDQTAQEALEKAISNLQTLYGQTIEEIELPSYESQLHSEIDGLLDNKVFSSIRDRVLSLCDKLFSFESNRETISLAMTHGDFQAANILLDKDNIWLIDWENAKKRSVDYDALTFVLKARSIELFYDAFVMFYQQGKNKEYDLFKKSISCLDDNDVERMLRVFLVENLIFALQQNNNEMFYSFDTYLVDYLEIMEKIVKDLKL</sequence>
<organism evidence="1 2">
    <name type="scientific">Sulfurovum lithotrophicum</name>
    <dbReference type="NCBI Taxonomy" id="206403"/>
    <lineage>
        <taxon>Bacteria</taxon>
        <taxon>Pseudomonadati</taxon>
        <taxon>Campylobacterota</taxon>
        <taxon>Epsilonproteobacteria</taxon>
        <taxon>Campylobacterales</taxon>
        <taxon>Sulfurovaceae</taxon>
        <taxon>Sulfurovum</taxon>
    </lineage>
</organism>
<evidence type="ECO:0008006" key="3">
    <source>
        <dbReference type="Google" id="ProtNLM"/>
    </source>
</evidence>
<dbReference type="Proteomes" id="UP000034444">
    <property type="component" value="Chromosome"/>
</dbReference>
<dbReference type="EMBL" id="CP011308">
    <property type="protein sequence ID" value="AKF25185.1"/>
    <property type="molecule type" value="Genomic_DNA"/>
</dbReference>
<dbReference type="SUPFAM" id="SSF56112">
    <property type="entry name" value="Protein kinase-like (PK-like)"/>
    <property type="match status" value="1"/>
</dbReference>
<accession>A0A7U4RQU7</accession>